<gene>
    <name evidence="3" type="ORF">JCM19240_6511</name>
</gene>
<dbReference type="AlphaFoldDB" id="A0A090T2Y6"/>
<organism evidence="3 4">
    <name type="scientific">Vibrio maritimus</name>
    <dbReference type="NCBI Taxonomy" id="990268"/>
    <lineage>
        <taxon>Bacteria</taxon>
        <taxon>Pseudomonadati</taxon>
        <taxon>Pseudomonadota</taxon>
        <taxon>Gammaproteobacteria</taxon>
        <taxon>Vibrionales</taxon>
        <taxon>Vibrionaceae</taxon>
        <taxon>Vibrio</taxon>
    </lineage>
</organism>
<comment type="caution">
    <text evidence="3">The sequence shown here is derived from an EMBL/GenBank/DDBJ whole genome shotgun (WGS) entry which is preliminary data.</text>
</comment>
<keyword evidence="4" id="KW-1185">Reference proteome</keyword>
<accession>A0A090T2Y6</accession>
<protein>
    <submittedName>
        <fullName evidence="3">Methyl-accepting chemotaxis protein</fullName>
    </submittedName>
</protein>
<dbReference type="Pfam" id="PF11101">
    <property type="entry name" value="DUF2884"/>
    <property type="match status" value="1"/>
</dbReference>
<dbReference type="EMBL" id="BBMT01000002">
    <property type="protein sequence ID" value="GAL33079.1"/>
    <property type="molecule type" value="Genomic_DNA"/>
</dbReference>
<feature type="chain" id="PRO_5001865526" evidence="2">
    <location>
        <begin position="31"/>
        <end position="259"/>
    </location>
</feature>
<evidence type="ECO:0000256" key="1">
    <source>
        <dbReference type="SAM" id="Coils"/>
    </source>
</evidence>
<sequence>MKLPKLFPTTTALLSGVVLSSALVASNAYAFGQCGVDIKNEVHLDGEQVEIVKASSKVLIDEDNNLFINGKAIELSQLQQDALESYRENMNKYVPQAKELASNGLELTNELIDDVAESFDNSEAFQNVKQAVGEFFADVQSRYEENGDFVLKSEAFSSFMDNWEQDLAKAKEVFNKEFFSSAFTALQEKMSEEGGLNLTELSKQMDELKAKMSDTMKEQSESLKQQAEEYCDSLNDVAEQEQQLQKTIPELKDYQVFTI</sequence>
<proteinExistence type="predicted"/>
<dbReference type="Proteomes" id="UP000029224">
    <property type="component" value="Unassembled WGS sequence"/>
</dbReference>
<reference evidence="3 4" key="2">
    <citation type="submission" date="2014-09" db="EMBL/GenBank/DDBJ databases">
        <authorList>
            <consortium name="NBRP consortium"/>
            <person name="Sawabe T."/>
            <person name="Meirelles P."/>
            <person name="Nakanishi M."/>
            <person name="Sayaka M."/>
            <person name="Hattori M."/>
            <person name="Ohkuma M."/>
        </authorList>
    </citation>
    <scope>NUCLEOTIDE SEQUENCE [LARGE SCALE GENOMIC DNA]</scope>
    <source>
        <strain evidence="3 4">JCM 19240</strain>
    </source>
</reference>
<keyword evidence="1" id="KW-0175">Coiled coil</keyword>
<keyword evidence="2" id="KW-0732">Signal</keyword>
<evidence type="ECO:0000313" key="3">
    <source>
        <dbReference type="EMBL" id="GAL33079.1"/>
    </source>
</evidence>
<name>A0A090T2Y6_9VIBR</name>
<dbReference type="OrthoDB" id="5904592at2"/>
<evidence type="ECO:0000313" key="4">
    <source>
        <dbReference type="Proteomes" id="UP000029224"/>
    </source>
</evidence>
<feature type="coiled-coil region" evidence="1">
    <location>
        <begin position="198"/>
        <end position="244"/>
    </location>
</feature>
<feature type="signal peptide" evidence="2">
    <location>
        <begin position="1"/>
        <end position="30"/>
    </location>
</feature>
<reference evidence="3 4" key="1">
    <citation type="submission" date="2014-09" db="EMBL/GenBank/DDBJ databases">
        <title>Vibrio maritimus JCM 19240. (C210) whole genome shotgun sequence.</title>
        <authorList>
            <person name="Sawabe T."/>
            <person name="Meirelles P."/>
            <person name="Nakanishi M."/>
            <person name="Sayaka M."/>
            <person name="Hattori M."/>
            <person name="Ohkuma M."/>
        </authorList>
    </citation>
    <scope>NUCLEOTIDE SEQUENCE [LARGE SCALE GENOMIC DNA]</scope>
    <source>
        <strain evidence="3 4">JCM 19240</strain>
    </source>
</reference>
<evidence type="ECO:0000256" key="2">
    <source>
        <dbReference type="SAM" id="SignalP"/>
    </source>
</evidence>
<dbReference type="InterPro" id="IPR021307">
    <property type="entry name" value="DUF2884"/>
</dbReference>
<dbReference type="Gene3D" id="1.20.120.20">
    <property type="entry name" value="Apolipoprotein"/>
    <property type="match status" value="1"/>
</dbReference>